<keyword evidence="8" id="KW-0418">Kinase</keyword>
<dbReference type="PROSITE" id="PS51103">
    <property type="entry name" value="PTS_EIIC_TYPE_1"/>
    <property type="match status" value="1"/>
</dbReference>
<feature type="transmembrane region" description="Helical" evidence="12">
    <location>
        <begin position="383"/>
        <end position="406"/>
    </location>
</feature>
<dbReference type="InterPro" id="IPR003352">
    <property type="entry name" value="PTS_EIIC"/>
</dbReference>
<dbReference type="Pfam" id="PF00367">
    <property type="entry name" value="PTS_EIIB"/>
    <property type="match status" value="1"/>
</dbReference>
<keyword evidence="5 15" id="KW-0808">Transferase</keyword>
<feature type="active site" description="Phosphocysteine intermediate; for EIIB activity" evidence="11">
    <location>
        <position position="27"/>
    </location>
</feature>
<feature type="transmembrane region" description="Helical" evidence="12">
    <location>
        <begin position="429"/>
        <end position="452"/>
    </location>
</feature>
<dbReference type="RefSeq" id="WP_117896172.1">
    <property type="nucleotide sequence ID" value="NZ_CABJCV010000030.1"/>
</dbReference>
<evidence type="ECO:0000313" key="16">
    <source>
        <dbReference type="Proteomes" id="UP000284178"/>
    </source>
</evidence>
<feature type="transmembrane region" description="Helical" evidence="12">
    <location>
        <begin position="119"/>
        <end position="139"/>
    </location>
</feature>
<reference evidence="15 16" key="1">
    <citation type="submission" date="2018-08" db="EMBL/GenBank/DDBJ databases">
        <title>A genome reference for cultivated species of the human gut microbiota.</title>
        <authorList>
            <person name="Zou Y."/>
            <person name="Xue W."/>
            <person name="Luo G."/>
        </authorList>
    </citation>
    <scope>NUCLEOTIDE SEQUENCE [LARGE SCALE GENOMIC DNA]</scope>
    <source>
        <strain evidence="15 16">AF24-29</strain>
    </source>
</reference>
<dbReference type="GO" id="GO:0005886">
    <property type="term" value="C:plasma membrane"/>
    <property type="evidence" value="ECO:0007669"/>
    <property type="project" value="UniProtKB-SubCell"/>
</dbReference>
<feature type="transmembrane region" description="Helical" evidence="12">
    <location>
        <begin position="207"/>
        <end position="226"/>
    </location>
</feature>
<feature type="transmembrane region" description="Helical" evidence="12">
    <location>
        <begin position="177"/>
        <end position="195"/>
    </location>
</feature>
<name>A0A412FI47_9FIRM</name>
<feature type="transmembrane region" description="Helical" evidence="12">
    <location>
        <begin position="145"/>
        <end position="165"/>
    </location>
</feature>
<evidence type="ECO:0000256" key="6">
    <source>
        <dbReference type="ARBA" id="ARBA00022683"/>
    </source>
</evidence>
<organism evidence="15 16">
    <name type="scientific">Holdemania filiformis</name>
    <dbReference type="NCBI Taxonomy" id="61171"/>
    <lineage>
        <taxon>Bacteria</taxon>
        <taxon>Bacillati</taxon>
        <taxon>Bacillota</taxon>
        <taxon>Erysipelotrichia</taxon>
        <taxon>Erysipelotrichales</taxon>
        <taxon>Erysipelotrichaceae</taxon>
        <taxon>Holdemania</taxon>
    </lineage>
</organism>
<protein>
    <submittedName>
        <fullName evidence="15">Protein-N(Pi)-phosphohistidine--sugar phosphotransferase</fullName>
    </submittedName>
</protein>
<keyword evidence="2" id="KW-0813">Transport</keyword>
<evidence type="ECO:0000256" key="8">
    <source>
        <dbReference type="ARBA" id="ARBA00022777"/>
    </source>
</evidence>
<evidence type="ECO:0000256" key="4">
    <source>
        <dbReference type="ARBA" id="ARBA00022597"/>
    </source>
</evidence>
<evidence type="ECO:0000256" key="2">
    <source>
        <dbReference type="ARBA" id="ARBA00022448"/>
    </source>
</evidence>
<dbReference type="FunFam" id="3.30.1360.60:FF:000001">
    <property type="entry name" value="PTS system glucose-specific IIBC component PtsG"/>
    <property type="match status" value="1"/>
</dbReference>
<dbReference type="PANTHER" id="PTHR30175">
    <property type="entry name" value="PHOSPHOTRANSFERASE SYSTEM TRANSPORT PROTEIN"/>
    <property type="match status" value="1"/>
</dbReference>
<evidence type="ECO:0000256" key="1">
    <source>
        <dbReference type="ARBA" id="ARBA00004651"/>
    </source>
</evidence>
<keyword evidence="4" id="KW-0762">Sugar transport</keyword>
<feature type="domain" description="PTS EIIB type-1" evidence="13">
    <location>
        <begin position="5"/>
        <end position="87"/>
    </location>
</feature>
<dbReference type="Gene3D" id="3.30.1360.60">
    <property type="entry name" value="Glucose permease domain IIB"/>
    <property type="match status" value="1"/>
</dbReference>
<comment type="caution">
    <text evidence="15">The sequence shown here is derived from an EMBL/GenBank/DDBJ whole genome shotgun (WGS) entry which is preliminary data.</text>
</comment>
<keyword evidence="6" id="KW-0598">Phosphotransferase system</keyword>
<dbReference type="InterPro" id="IPR050558">
    <property type="entry name" value="PTS_Sugar-Specific_Components"/>
</dbReference>
<evidence type="ECO:0000259" key="13">
    <source>
        <dbReference type="PROSITE" id="PS51098"/>
    </source>
</evidence>
<dbReference type="AlphaFoldDB" id="A0A412FI47"/>
<evidence type="ECO:0000256" key="12">
    <source>
        <dbReference type="SAM" id="Phobius"/>
    </source>
</evidence>
<keyword evidence="7 12" id="KW-0812">Transmembrane</keyword>
<evidence type="ECO:0000256" key="7">
    <source>
        <dbReference type="ARBA" id="ARBA00022692"/>
    </source>
</evidence>
<evidence type="ECO:0000256" key="10">
    <source>
        <dbReference type="ARBA" id="ARBA00023136"/>
    </source>
</evidence>
<dbReference type="GO" id="GO:0008982">
    <property type="term" value="F:protein-N(PI)-phosphohistidine-sugar phosphotransferase activity"/>
    <property type="evidence" value="ECO:0007669"/>
    <property type="project" value="InterPro"/>
</dbReference>
<keyword evidence="10 12" id="KW-0472">Membrane</keyword>
<dbReference type="InterPro" id="IPR036878">
    <property type="entry name" value="Glu_permease_IIB"/>
</dbReference>
<dbReference type="SUPFAM" id="SSF55604">
    <property type="entry name" value="Glucose permease domain IIB"/>
    <property type="match status" value="1"/>
</dbReference>
<gene>
    <name evidence="15" type="ORF">DWY25_16565</name>
</gene>
<keyword evidence="16" id="KW-1185">Reference proteome</keyword>
<dbReference type="EMBL" id="QRUP01000030">
    <property type="protein sequence ID" value="RGR67835.1"/>
    <property type="molecule type" value="Genomic_DNA"/>
</dbReference>
<feature type="transmembrane region" description="Helical" evidence="12">
    <location>
        <begin position="327"/>
        <end position="346"/>
    </location>
</feature>
<dbReference type="PROSITE" id="PS51098">
    <property type="entry name" value="PTS_EIIB_TYPE_1"/>
    <property type="match status" value="1"/>
</dbReference>
<feature type="domain" description="PTS EIIC type-1" evidence="14">
    <location>
        <begin position="107"/>
        <end position="463"/>
    </location>
</feature>
<keyword evidence="9 12" id="KW-1133">Transmembrane helix</keyword>
<dbReference type="GO" id="GO:0016301">
    <property type="term" value="F:kinase activity"/>
    <property type="evidence" value="ECO:0007669"/>
    <property type="project" value="UniProtKB-KW"/>
</dbReference>
<sequence>MGKYAEFSQKVLENVGGLDNITFVAHCATRLRISYADGSKINEAAIKALPECAGIVKKANQLQIIIGPQVPDAYYDFLEVSGWKEGMNENAVNVPKEKKSILDLIADFFPPIFMPIMPALVVGGMVLAIRTLCVNYFGLDVSSGTAQLLTCFFNAGFEFLPIYIGYSYAQKLKLQPILGMFLGGCLVCSRYQSGVVTDFLGIPIEQVSYGSTIIPVILGTTLIYFLDKYLKKIIPNAVIYFVKPVVTMLIVVPVTFLWLGPLGTWLSTYIGYFVTFLMDTLGVFALPILCALCPYFVMFGVDKALSPLGIELLATLGYNNITAPQNFISNIGVGAVALAIAYSAVVRKDKVKRGMIVSTAITALCGVTEPAFYGSLISFKEALMGHAIGTVIGGFVGALFGLRTYISASCPGFLTFLSFINPETGSLQMVWYAAITAAVTVAACFIATSILIKRSESKKAIAG</sequence>
<keyword evidence="3" id="KW-1003">Cell membrane</keyword>
<dbReference type="Pfam" id="PF02378">
    <property type="entry name" value="PTS_EIIC"/>
    <property type="match status" value="1"/>
</dbReference>
<evidence type="ECO:0000256" key="3">
    <source>
        <dbReference type="ARBA" id="ARBA00022475"/>
    </source>
</evidence>
<comment type="subcellular location">
    <subcellularLocation>
        <location evidence="1">Cell membrane</location>
        <topology evidence="1">Multi-pass membrane protein</topology>
    </subcellularLocation>
</comment>
<dbReference type="GO" id="GO:0090589">
    <property type="term" value="F:protein-phosphocysteine-trehalose phosphotransferase system transporter activity"/>
    <property type="evidence" value="ECO:0007669"/>
    <property type="project" value="TreeGrafter"/>
</dbReference>
<dbReference type="InterPro" id="IPR013013">
    <property type="entry name" value="PTS_EIIC_1"/>
</dbReference>
<evidence type="ECO:0000256" key="5">
    <source>
        <dbReference type="ARBA" id="ARBA00022679"/>
    </source>
</evidence>
<feature type="transmembrane region" description="Helical" evidence="12">
    <location>
        <begin position="270"/>
        <end position="297"/>
    </location>
</feature>
<dbReference type="GO" id="GO:0009401">
    <property type="term" value="P:phosphoenolpyruvate-dependent sugar phosphotransferase system"/>
    <property type="evidence" value="ECO:0007669"/>
    <property type="project" value="UniProtKB-KW"/>
</dbReference>
<dbReference type="CDD" id="cd00212">
    <property type="entry name" value="PTS_IIB_glc"/>
    <property type="match status" value="1"/>
</dbReference>
<dbReference type="GO" id="GO:0015771">
    <property type="term" value="P:trehalose transport"/>
    <property type="evidence" value="ECO:0007669"/>
    <property type="project" value="TreeGrafter"/>
</dbReference>
<dbReference type="PANTHER" id="PTHR30175:SF1">
    <property type="entry name" value="PTS SYSTEM ARBUTIN-, CELLOBIOSE-, AND SALICIN-SPECIFIC EIIBC COMPONENT-RELATED"/>
    <property type="match status" value="1"/>
</dbReference>
<evidence type="ECO:0000313" key="15">
    <source>
        <dbReference type="EMBL" id="RGR67835.1"/>
    </source>
</evidence>
<evidence type="ECO:0000256" key="11">
    <source>
        <dbReference type="PROSITE-ProRule" id="PRU00421"/>
    </source>
</evidence>
<feature type="transmembrane region" description="Helical" evidence="12">
    <location>
        <begin position="238"/>
        <end position="258"/>
    </location>
</feature>
<dbReference type="InterPro" id="IPR018113">
    <property type="entry name" value="PTrfase_EIIB_Cys"/>
</dbReference>
<dbReference type="Proteomes" id="UP000284178">
    <property type="component" value="Unassembled WGS sequence"/>
</dbReference>
<evidence type="ECO:0000256" key="9">
    <source>
        <dbReference type="ARBA" id="ARBA00022989"/>
    </source>
</evidence>
<accession>A0A412FI47</accession>
<evidence type="ECO:0000259" key="14">
    <source>
        <dbReference type="PROSITE" id="PS51103"/>
    </source>
</evidence>
<dbReference type="InterPro" id="IPR001996">
    <property type="entry name" value="PTS_IIB_1"/>
</dbReference>
<proteinExistence type="predicted"/>
<dbReference type="GeneID" id="83017009"/>